<evidence type="ECO:0000313" key="2">
    <source>
        <dbReference type="Proteomes" id="UP000299102"/>
    </source>
</evidence>
<reference evidence="1 2" key="1">
    <citation type="journal article" date="2019" name="Commun. Biol.">
        <title>The bagworm genome reveals a unique fibroin gene that provides high tensile strength.</title>
        <authorList>
            <person name="Kono N."/>
            <person name="Nakamura H."/>
            <person name="Ohtoshi R."/>
            <person name="Tomita M."/>
            <person name="Numata K."/>
            <person name="Arakawa K."/>
        </authorList>
    </citation>
    <scope>NUCLEOTIDE SEQUENCE [LARGE SCALE GENOMIC DNA]</scope>
</reference>
<name>A0A4C1X150_EUMVA</name>
<dbReference type="Proteomes" id="UP000299102">
    <property type="component" value="Unassembled WGS sequence"/>
</dbReference>
<keyword evidence="2" id="KW-1185">Reference proteome</keyword>
<accession>A0A4C1X150</accession>
<protein>
    <submittedName>
        <fullName evidence="1">Uncharacterized protein</fullName>
    </submittedName>
</protein>
<evidence type="ECO:0000313" key="1">
    <source>
        <dbReference type="EMBL" id="GBP56800.1"/>
    </source>
</evidence>
<dbReference type="EMBL" id="BGZK01000701">
    <property type="protein sequence ID" value="GBP56800.1"/>
    <property type="molecule type" value="Genomic_DNA"/>
</dbReference>
<comment type="caution">
    <text evidence="1">The sequence shown here is derived from an EMBL/GenBank/DDBJ whole genome shotgun (WGS) entry which is preliminary data.</text>
</comment>
<proteinExistence type="predicted"/>
<gene>
    <name evidence="1" type="ORF">EVAR_91452_1</name>
</gene>
<sequence>MNRERKNDSGRYLFKISTGFLAREIFSSRAMYHPCTQARSSSAVICGPGPTRYRLAGRDTCPPSLDISLLVLQRFIREGGSHHSPWLALGTFMKTSNSFGVEVLSLG</sequence>
<organism evidence="1 2">
    <name type="scientific">Eumeta variegata</name>
    <name type="common">Bagworm moth</name>
    <name type="synonym">Eumeta japonica</name>
    <dbReference type="NCBI Taxonomy" id="151549"/>
    <lineage>
        <taxon>Eukaryota</taxon>
        <taxon>Metazoa</taxon>
        <taxon>Ecdysozoa</taxon>
        <taxon>Arthropoda</taxon>
        <taxon>Hexapoda</taxon>
        <taxon>Insecta</taxon>
        <taxon>Pterygota</taxon>
        <taxon>Neoptera</taxon>
        <taxon>Endopterygota</taxon>
        <taxon>Lepidoptera</taxon>
        <taxon>Glossata</taxon>
        <taxon>Ditrysia</taxon>
        <taxon>Tineoidea</taxon>
        <taxon>Psychidae</taxon>
        <taxon>Oiketicinae</taxon>
        <taxon>Eumeta</taxon>
    </lineage>
</organism>
<dbReference type="AlphaFoldDB" id="A0A4C1X150"/>